<keyword evidence="1" id="KW-0472">Membrane</keyword>
<feature type="transmembrane region" description="Helical" evidence="1">
    <location>
        <begin position="12"/>
        <end position="36"/>
    </location>
</feature>
<dbReference type="Proteomes" id="UP001499979">
    <property type="component" value="Unassembled WGS sequence"/>
</dbReference>
<evidence type="ECO:0000313" key="2">
    <source>
        <dbReference type="EMBL" id="GAA1151919.1"/>
    </source>
</evidence>
<accession>A0ABN1UJL2</accession>
<evidence type="ECO:0000313" key="3">
    <source>
        <dbReference type="Proteomes" id="UP001499979"/>
    </source>
</evidence>
<keyword evidence="1" id="KW-0812">Transmembrane</keyword>
<protein>
    <submittedName>
        <fullName evidence="2">Uncharacterized protein</fullName>
    </submittedName>
</protein>
<name>A0ABN1UJL2_9ACTN</name>
<proteinExistence type="predicted"/>
<comment type="caution">
    <text evidence="2">The sequence shown here is derived from an EMBL/GenBank/DDBJ whole genome shotgun (WGS) entry which is preliminary data.</text>
</comment>
<gene>
    <name evidence="2" type="ORF">GCM10009606_33120</name>
</gene>
<dbReference type="EMBL" id="BAAAJE010000017">
    <property type="protein sequence ID" value="GAA1151919.1"/>
    <property type="molecule type" value="Genomic_DNA"/>
</dbReference>
<reference evidence="2 3" key="1">
    <citation type="journal article" date="2019" name="Int. J. Syst. Evol. Microbiol.">
        <title>The Global Catalogue of Microorganisms (GCM) 10K type strain sequencing project: providing services to taxonomists for standard genome sequencing and annotation.</title>
        <authorList>
            <consortium name="The Broad Institute Genomics Platform"/>
            <consortium name="The Broad Institute Genome Sequencing Center for Infectious Disease"/>
            <person name="Wu L."/>
            <person name="Ma J."/>
        </authorList>
    </citation>
    <scope>NUCLEOTIDE SEQUENCE [LARGE SCALE GENOMIC DNA]</scope>
    <source>
        <strain evidence="2 3">JCM 11813</strain>
    </source>
</reference>
<dbReference type="PROSITE" id="PS51257">
    <property type="entry name" value="PROKAR_LIPOPROTEIN"/>
    <property type="match status" value="1"/>
</dbReference>
<evidence type="ECO:0000256" key="1">
    <source>
        <dbReference type="SAM" id="Phobius"/>
    </source>
</evidence>
<dbReference type="InterPro" id="IPR025495">
    <property type="entry name" value="DUF4386"/>
</dbReference>
<keyword evidence="1" id="KW-1133">Transmembrane helix</keyword>
<organism evidence="2 3">
    <name type="scientific">Nocardioides aquiterrae</name>
    <dbReference type="NCBI Taxonomy" id="203799"/>
    <lineage>
        <taxon>Bacteria</taxon>
        <taxon>Bacillati</taxon>
        <taxon>Actinomycetota</taxon>
        <taxon>Actinomycetes</taxon>
        <taxon>Propionibacteriales</taxon>
        <taxon>Nocardioidaceae</taxon>
        <taxon>Nocardioides</taxon>
    </lineage>
</organism>
<dbReference type="Pfam" id="PF14329">
    <property type="entry name" value="DUF4386"/>
    <property type="match status" value="1"/>
</dbReference>
<keyword evidence="3" id="KW-1185">Reference proteome</keyword>
<sequence>MLFYVGRLIPRWLALWGIIAVPFAVAGCLLVVFGVITADDTANTVLTLPLGVQEIPLAIWLIAKGTSPHVSAAG</sequence>